<dbReference type="GO" id="GO:0008963">
    <property type="term" value="F:phospho-N-acetylmuramoyl-pentapeptide-transferase activity"/>
    <property type="evidence" value="ECO:0007669"/>
    <property type="project" value="UniProtKB-UniRule"/>
</dbReference>
<evidence type="ECO:0000256" key="12">
    <source>
        <dbReference type="HAMAP-Rule" id="MF_00038"/>
    </source>
</evidence>
<reference evidence="15" key="1">
    <citation type="journal article" date="2021" name="Microb. Physiol.">
        <title>Proteogenomic Insights into the Physiology of Marine, Sulfate-Reducing, Filamentous Desulfonema limicola and Desulfonema magnum.</title>
        <authorList>
            <person name="Schnaars V."/>
            <person name="Wohlbrand L."/>
            <person name="Scheve S."/>
            <person name="Hinrichs C."/>
            <person name="Reinhardt R."/>
            <person name="Rabus R."/>
        </authorList>
    </citation>
    <scope>NUCLEOTIDE SEQUENCE</scope>
    <source>
        <strain evidence="15">4be13</strain>
    </source>
</reference>
<dbReference type="PANTHER" id="PTHR22926">
    <property type="entry name" value="PHOSPHO-N-ACETYLMURAMOYL-PENTAPEPTIDE-TRANSFERASE"/>
    <property type="match status" value="1"/>
</dbReference>
<evidence type="ECO:0000256" key="13">
    <source>
        <dbReference type="NCBIfam" id="TIGR00445"/>
    </source>
</evidence>
<keyword evidence="10 12" id="KW-0131">Cell cycle</keyword>
<feature type="transmembrane region" description="Helical" evidence="12">
    <location>
        <begin position="198"/>
        <end position="217"/>
    </location>
</feature>
<evidence type="ECO:0000256" key="2">
    <source>
        <dbReference type="ARBA" id="ARBA00005583"/>
    </source>
</evidence>
<dbReference type="Proteomes" id="UP000663722">
    <property type="component" value="Chromosome"/>
</dbReference>
<dbReference type="GO" id="GO:0009252">
    <property type="term" value="P:peptidoglycan biosynthetic process"/>
    <property type="evidence" value="ECO:0007669"/>
    <property type="project" value="UniProtKB-UniRule"/>
</dbReference>
<dbReference type="InterPro" id="IPR018480">
    <property type="entry name" value="PNAcMuramoyl-5peptid_Trfase_CS"/>
</dbReference>
<organism evidence="15 16">
    <name type="scientific">Desulfonema magnum</name>
    <dbReference type="NCBI Taxonomy" id="45655"/>
    <lineage>
        <taxon>Bacteria</taxon>
        <taxon>Pseudomonadati</taxon>
        <taxon>Thermodesulfobacteriota</taxon>
        <taxon>Desulfobacteria</taxon>
        <taxon>Desulfobacterales</taxon>
        <taxon>Desulfococcaceae</taxon>
        <taxon>Desulfonema</taxon>
    </lineage>
</organism>
<feature type="transmembrane region" description="Helical" evidence="12">
    <location>
        <begin position="73"/>
        <end position="91"/>
    </location>
</feature>
<dbReference type="GO" id="GO:0008360">
    <property type="term" value="P:regulation of cell shape"/>
    <property type="evidence" value="ECO:0007669"/>
    <property type="project" value="UniProtKB-KW"/>
</dbReference>
<dbReference type="NCBIfam" id="TIGR00445">
    <property type="entry name" value="mraY"/>
    <property type="match status" value="1"/>
</dbReference>
<comment type="pathway">
    <text evidence="12">Cell wall biogenesis; peptidoglycan biosynthesis.</text>
</comment>
<sequence>MLYHLLYPLHTTISAFNVFRYITFRTIYASLTAFLICFLLGPWVIRKLTEMQIGQYIQKDGPEGHHKKAGTPTMGGILIVSSIVVSTLLWTNLNNCYIWVLLLVTIGYAFIGFIDDYLMLIRKRNKGLTARNKFLMQVILALVAGIFVYVCMDFNTRVTIPFFKNISPDLRWGYIFFAAFVIVGTSNAVNLTDGLDGLAIGPVIVVSVTYMAFAYVTGHAKIADYLQLTYVAGSGEITIFCGIVAGAGLGFLWFNTYPAQIFMGDVGSLSLGSIIGTVAVITKQEIMLILVGGLFVIEALSVIFQVGFFKMTNGKRIFKMAPLHHHFELKGWPEPKVIVRFWIIAIGLALISVSTLKLR</sequence>
<keyword evidence="12 14" id="KW-0479">Metal-binding</keyword>
<feature type="transmembrane region" description="Helical" evidence="12">
    <location>
        <begin position="287"/>
        <end position="309"/>
    </location>
</feature>
<feature type="transmembrane region" description="Helical" evidence="12">
    <location>
        <begin position="97"/>
        <end position="114"/>
    </location>
</feature>
<keyword evidence="6 12" id="KW-0133">Cell shape</keyword>
<evidence type="ECO:0000256" key="7">
    <source>
        <dbReference type="ARBA" id="ARBA00022984"/>
    </source>
</evidence>
<evidence type="ECO:0000256" key="5">
    <source>
        <dbReference type="ARBA" id="ARBA00022692"/>
    </source>
</evidence>
<dbReference type="PANTHER" id="PTHR22926:SF5">
    <property type="entry name" value="PHOSPHO-N-ACETYLMURAMOYL-PENTAPEPTIDE-TRANSFERASE HOMOLOG"/>
    <property type="match status" value="1"/>
</dbReference>
<keyword evidence="16" id="KW-1185">Reference proteome</keyword>
<dbReference type="CDD" id="cd06852">
    <property type="entry name" value="GT_MraY"/>
    <property type="match status" value="1"/>
</dbReference>
<dbReference type="InterPro" id="IPR000715">
    <property type="entry name" value="Glycosyl_transferase_4"/>
</dbReference>
<proteinExistence type="inferred from homology"/>
<dbReference type="GO" id="GO:0046872">
    <property type="term" value="F:metal ion binding"/>
    <property type="evidence" value="ECO:0007669"/>
    <property type="project" value="UniProtKB-KW"/>
</dbReference>
<keyword evidence="11 12" id="KW-0961">Cell wall biogenesis/degradation</keyword>
<feature type="transmembrane region" description="Helical" evidence="12">
    <location>
        <begin position="134"/>
        <end position="152"/>
    </location>
</feature>
<dbReference type="PROSITE" id="PS01348">
    <property type="entry name" value="MRAY_2"/>
    <property type="match status" value="1"/>
</dbReference>
<dbReference type="KEGG" id="dmm:dnm_000510"/>
<evidence type="ECO:0000256" key="9">
    <source>
        <dbReference type="ARBA" id="ARBA00023136"/>
    </source>
</evidence>
<keyword evidence="9 12" id="KW-0472">Membrane</keyword>
<evidence type="ECO:0000256" key="10">
    <source>
        <dbReference type="ARBA" id="ARBA00023306"/>
    </source>
</evidence>
<keyword evidence="4 12" id="KW-0808">Transferase</keyword>
<comment type="subcellular location">
    <subcellularLocation>
        <location evidence="12">Cell membrane</location>
        <topology evidence="12">Multi-pass membrane protein</topology>
    </subcellularLocation>
    <subcellularLocation>
        <location evidence="1">Membrane</location>
        <topology evidence="1">Multi-pass membrane protein</topology>
    </subcellularLocation>
</comment>
<keyword evidence="8 12" id="KW-1133">Transmembrane helix</keyword>
<evidence type="ECO:0000256" key="6">
    <source>
        <dbReference type="ARBA" id="ARBA00022960"/>
    </source>
</evidence>
<keyword evidence="3 12" id="KW-0132">Cell division</keyword>
<dbReference type="EC" id="2.7.8.13" evidence="12 13"/>
<dbReference type="GO" id="GO:0005886">
    <property type="term" value="C:plasma membrane"/>
    <property type="evidence" value="ECO:0007669"/>
    <property type="project" value="UniProtKB-SubCell"/>
</dbReference>
<keyword evidence="12 14" id="KW-0460">Magnesium</keyword>
<feature type="transmembrane region" description="Helical" evidence="12">
    <location>
        <begin position="172"/>
        <end position="191"/>
    </location>
</feature>
<feature type="transmembrane region" description="Helical" evidence="12">
    <location>
        <begin position="337"/>
        <end position="356"/>
    </location>
</feature>
<feature type="transmembrane region" description="Helical" evidence="12">
    <location>
        <begin position="261"/>
        <end position="281"/>
    </location>
</feature>
<feature type="transmembrane region" description="Helical" evidence="12">
    <location>
        <begin position="237"/>
        <end position="254"/>
    </location>
</feature>
<evidence type="ECO:0000313" key="16">
    <source>
        <dbReference type="Proteomes" id="UP000663722"/>
    </source>
</evidence>
<dbReference type="RefSeq" id="WP_207680697.1">
    <property type="nucleotide sequence ID" value="NZ_CP061800.1"/>
</dbReference>
<dbReference type="GO" id="GO:0051301">
    <property type="term" value="P:cell division"/>
    <property type="evidence" value="ECO:0007669"/>
    <property type="project" value="UniProtKB-KW"/>
</dbReference>
<dbReference type="AlphaFoldDB" id="A0A975GJV6"/>
<feature type="binding site" evidence="14">
    <location>
        <position position="265"/>
    </location>
    <ligand>
        <name>Mg(2+)</name>
        <dbReference type="ChEBI" id="CHEBI:18420"/>
    </ligand>
</feature>
<evidence type="ECO:0000256" key="14">
    <source>
        <dbReference type="PIRSR" id="PIRSR600715-1"/>
    </source>
</evidence>
<dbReference type="EMBL" id="CP061800">
    <property type="protein sequence ID" value="QTA84059.1"/>
    <property type="molecule type" value="Genomic_DNA"/>
</dbReference>
<dbReference type="PROSITE" id="PS01347">
    <property type="entry name" value="MRAY_1"/>
    <property type="match status" value="1"/>
</dbReference>
<keyword evidence="12" id="KW-1003">Cell membrane</keyword>
<evidence type="ECO:0000256" key="1">
    <source>
        <dbReference type="ARBA" id="ARBA00004141"/>
    </source>
</evidence>
<evidence type="ECO:0000313" key="15">
    <source>
        <dbReference type="EMBL" id="QTA84059.1"/>
    </source>
</evidence>
<dbReference type="InterPro" id="IPR003524">
    <property type="entry name" value="PNAcMuramoyl-5peptid_Trfase"/>
</dbReference>
<comment type="catalytic activity">
    <reaction evidence="12">
        <text>UDP-N-acetyl-alpha-D-muramoyl-L-alanyl-gamma-D-glutamyl-meso-2,6-diaminopimeloyl-D-alanyl-D-alanine + di-trans,octa-cis-undecaprenyl phosphate = di-trans,octa-cis-undecaprenyl diphospho-N-acetyl-alpha-D-muramoyl-L-alanyl-D-glutamyl-meso-2,6-diaminopimeloyl-D-alanyl-D-alanine + UMP</text>
        <dbReference type="Rhea" id="RHEA:28386"/>
        <dbReference type="ChEBI" id="CHEBI:57865"/>
        <dbReference type="ChEBI" id="CHEBI:60392"/>
        <dbReference type="ChEBI" id="CHEBI:61386"/>
        <dbReference type="ChEBI" id="CHEBI:61387"/>
        <dbReference type="EC" id="2.7.8.13"/>
    </reaction>
</comment>
<dbReference type="Pfam" id="PF00953">
    <property type="entry name" value="Glycos_transf_4"/>
    <property type="match status" value="1"/>
</dbReference>
<feature type="transmembrane region" description="Helical" evidence="12">
    <location>
        <begin position="27"/>
        <end position="45"/>
    </location>
</feature>
<keyword evidence="5 12" id="KW-0812">Transmembrane</keyword>
<feature type="binding site" evidence="14">
    <location>
        <position position="190"/>
    </location>
    <ligand>
        <name>Mg(2+)</name>
        <dbReference type="ChEBI" id="CHEBI:18420"/>
    </ligand>
</feature>
<name>A0A975GJV6_9BACT</name>
<comment type="similarity">
    <text evidence="2 12">Belongs to the glycosyltransferase 4 family. MraY subfamily.</text>
</comment>
<gene>
    <name evidence="12 15" type="primary">mraY</name>
    <name evidence="15" type="ORF">dnm_000510</name>
</gene>
<dbReference type="Pfam" id="PF10555">
    <property type="entry name" value="MraY_sig1"/>
    <property type="match status" value="1"/>
</dbReference>
<protein>
    <recommendedName>
        <fullName evidence="12 13">Phospho-N-acetylmuramoyl-pentapeptide-transferase</fullName>
        <ecNumber evidence="12 13">2.7.8.13</ecNumber>
    </recommendedName>
    <alternativeName>
        <fullName evidence="12">UDP-MurNAc-pentapeptide phosphotransferase</fullName>
    </alternativeName>
</protein>
<dbReference type="HAMAP" id="MF_00038">
    <property type="entry name" value="MraY"/>
    <property type="match status" value="1"/>
</dbReference>
<evidence type="ECO:0000256" key="4">
    <source>
        <dbReference type="ARBA" id="ARBA00022679"/>
    </source>
</evidence>
<dbReference type="GO" id="GO:0071555">
    <property type="term" value="P:cell wall organization"/>
    <property type="evidence" value="ECO:0007669"/>
    <property type="project" value="UniProtKB-KW"/>
</dbReference>
<evidence type="ECO:0000256" key="3">
    <source>
        <dbReference type="ARBA" id="ARBA00022618"/>
    </source>
</evidence>
<evidence type="ECO:0000256" key="11">
    <source>
        <dbReference type="ARBA" id="ARBA00023316"/>
    </source>
</evidence>
<evidence type="ECO:0000256" key="8">
    <source>
        <dbReference type="ARBA" id="ARBA00022989"/>
    </source>
</evidence>
<accession>A0A975GJV6</accession>
<comment type="function">
    <text evidence="12">Catalyzes the initial step of the lipid cycle reactions in the biosynthesis of the cell wall peptidoglycan: transfers peptidoglycan precursor phospho-MurNAc-pentapeptide from UDP-MurNAc-pentapeptide onto the lipid carrier undecaprenyl phosphate, yielding undecaprenyl-pyrophosphoryl-MurNAc-pentapeptide, known as lipid I.</text>
</comment>
<keyword evidence="7 12" id="KW-0573">Peptidoglycan synthesis</keyword>
<comment type="cofactor">
    <cofactor evidence="12 14">
        <name>Mg(2+)</name>
        <dbReference type="ChEBI" id="CHEBI:18420"/>
    </cofactor>
</comment>